<feature type="transmembrane region" description="Helical" evidence="1">
    <location>
        <begin position="161"/>
        <end position="182"/>
    </location>
</feature>
<dbReference type="EMBL" id="LAZR01019208">
    <property type="protein sequence ID" value="KKL93366.1"/>
    <property type="molecule type" value="Genomic_DNA"/>
</dbReference>
<keyword evidence="1" id="KW-1133">Transmembrane helix</keyword>
<gene>
    <name evidence="2" type="ORF">LCGC14_1875430</name>
</gene>
<reference evidence="2" key="1">
    <citation type="journal article" date="2015" name="Nature">
        <title>Complex archaea that bridge the gap between prokaryotes and eukaryotes.</title>
        <authorList>
            <person name="Spang A."/>
            <person name="Saw J.H."/>
            <person name="Jorgensen S.L."/>
            <person name="Zaremba-Niedzwiedzka K."/>
            <person name="Martijn J."/>
            <person name="Lind A.E."/>
            <person name="van Eijk R."/>
            <person name="Schleper C."/>
            <person name="Guy L."/>
            <person name="Ettema T.J."/>
        </authorList>
    </citation>
    <scope>NUCLEOTIDE SEQUENCE</scope>
</reference>
<keyword evidence="1" id="KW-0812">Transmembrane</keyword>
<name>A0A0F9GRX4_9ZZZZ</name>
<evidence type="ECO:0000313" key="2">
    <source>
        <dbReference type="EMBL" id="KKL93366.1"/>
    </source>
</evidence>
<feature type="transmembrane region" description="Helical" evidence="1">
    <location>
        <begin position="111"/>
        <end position="132"/>
    </location>
</feature>
<keyword evidence="1" id="KW-0472">Membrane</keyword>
<sequence>MSKDDPKIKEDHFLEKDKDIKGNFHVDWGRQGFVIFAYILVLLGYFGIVANIILIDERGLWISFTEMDPTVLFWTYKVYPQTFYLPILLLFFICFLLTYKEDIPHYGIKASLWIVPSLTVEGFLWYWIMLVIQSRLEPNMGFYILDRFAEPFIYQFAHGEGYLNILILYGITFTGAFSGMKLKQFIKIRRKF</sequence>
<proteinExistence type="predicted"/>
<accession>A0A0F9GRX4</accession>
<protein>
    <submittedName>
        <fullName evidence="2">Uncharacterized protein</fullName>
    </submittedName>
</protein>
<evidence type="ECO:0000256" key="1">
    <source>
        <dbReference type="SAM" id="Phobius"/>
    </source>
</evidence>
<organism evidence="2">
    <name type="scientific">marine sediment metagenome</name>
    <dbReference type="NCBI Taxonomy" id="412755"/>
    <lineage>
        <taxon>unclassified sequences</taxon>
        <taxon>metagenomes</taxon>
        <taxon>ecological metagenomes</taxon>
    </lineage>
</organism>
<comment type="caution">
    <text evidence="2">The sequence shown here is derived from an EMBL/GenBank/DDBJ whole genome shotgun (WGS) entry which is preliminary data.</text>
</comment>
<feature type="transmembrane region" description="Helical" evidence="1">
    <location>
        <begin position="33"/>
        <end position="55"/>
    </location>
</feature>
<feature type="transmembrane region" description="Helical" evidence="1">
    <location>
        <begin position="82"/>
        <end position="99"/>
    </location>
</feature>
<dbReference type="AlphaFoldDB" id="A0A0F9GRX4"/>